<dbReference type="EMBL" id="JAPDGR010000589">
    <property type="protein sequence ID" value="KAJ2988927.1"/>
    <property type="molecule type" value="Genomic_DNA"/>
</dbReference>
<name>A0ACC1PBB1_9PEZI</name>
<protein>
    <submittedName>
        <fullName evidence="1">Uncharacterized protein</fullName>
    </submittedName>
</protein>
<keyword evidence="2" id="KW-1185">Reference proteome</keyword>
<reference evidence="1" key="1">
    <citation type="submission" date="2022-10" db="EMBL/GenBank/DDBJ databases">
        <title>Genome Sequence of Xylaria curta.</title>
        <authorList>
            <person name="Buettner E."/>
        </authorList>
    </citation>
    <scope>NUCLEOTIDE SEQUENCE</scope>
    <source>
        <strain evidence="1">Babe10</strain>
    </source>
</reference>
<evidence type="ECO:0000313" key="2">
    <source>
        <dbReference type="Proteomes" id="UP001143856"/>
    </source>
</evidence>
<proteinExistence type="predicted"/>
<evidence type="ECO:0000313" key="1">
    <source>
        <dbReference type="EMBL" id="KAJ2988927.1"/>
    </source>
</evidence>
<accession>A0ACC1PBB1</accession>
<comment type="caution">
    <text evidence="1">The sequence shown here is derived from an EMBL/GenBank/DDBJ whole genome shotgun (WGS) entry which is preliminary data.</text>
</comment>
<sequence>MAEAIATLSLVTNVFQVVSFTAQVVELCRSTLEDGSPDPSIAQKTAHLETLLKSLKDHVHRFDPVCPDDDETNAAKVDRQDARNRLRNISKDLADKIEELHSEMAKITVLQSSSWPKRLRAMAKYKFRYEPKISLLMKHIDATRGQLDSEFLSRTCSSTQASHIRSMKEFSNLKDDVKKLINNWAEGARDLQDLVSTEAHSTRALIRTQAEHTRKKIDAKKAQQSLDETRKRILSTLWFPEMNERENMITDASMDTVDWILFDDLPNGEKRSFRRWLRSDESMFWISGKPGSGKSTLAKFLLKDHRTKDNLVAWKPSIQLLRFFFFEIGQNPLQTQLAGCLRTLLHQLLTARPDAFKGLLDKYPALINKASEHDWALRELTEVLLESLQSETLGICIFLDGLDEQHFDESNSILLELIQPLNNLPNVKICALSRAENTFRQYFEPYPKIRMQQLTLVAMQAYVRGCLDCHRGRLKIPPEQYEEFVERISEKSDGVYLWTALVLKSLVRGIRNGDTWTIIQSRIEEYAPGLNELYNGMLKRQNADELLYKEDASRLFWSTLFYLESAPLFGEFDAVLSILGGDQENRKLMRSIISTKGILTENDTERIVAAHEEWLFARSAGLIELSARGDEKDQGLLDLHVEFVHRSVREFLLGTEKGKEVLSYDGRPDKQKVLKLLDDIIERAYVFCSLSSGDSTKQPIRLEPTFRRLMSDMVALMQGLGIEATRILALHEPWMPPCGRNIILEQIITSLYTLCGMLTSRKAHTARLFDSLTPYQKADILWYNCFTFGLDTGPPLVQWKLKDDYPDSFPNAQAWNEGWPMLKKNQMACFRLLLEVGADPNITLAPLASSLVRKRPDLWHGRRGLSSYQLFIYGICTVLNHCSRLELSEVLIREVLAQIEDCLKIFHEHLASGRNDEMSFELGNIDTGYNMPWQLAFRVSDQWFLEKIRRAGNCQTWESMSALCSTFSHAKAVRLVGLYTKPKDAGYDRDWSPIQLREEEAEIARRIEIWFEYKLRDCLTLHWDDTMNWAVTELIHLARGRSDESQTENNEYLKRLKIQRARRIQEVIERLETEMERAEEEVAEVERAKKGEGREGRGPRRERAEKWLLARKRFENPARLGLTSLRG</sequence>
<organism evidence="1 2">
    <name type="scientific">Xylaria curta</name>
    <dbReference type="NCBI Taxonomy" id="42375"/>
    <lineage>
        <taxon>Eukaryota</taxon>
        <taxon>Fungi</taxon>
        <taxon>Dikarya</taxon>
        <taxon>Ascomycota</taxon>
        <taxon>Pezizomycotina</taxon>
        <taxon>Sordariomycetes</taxon>
        <taxon>Xylariomycetidae</taxon>
        <taxon>Xylariales</taxon>
        <taxon>Xylariaceae</taxon>
        <taxon>Xylaria</taxon>
    </lineage>
</organism>
<gene>
    <name evidence="1" type="ORF">NUW58_g3726</name>
</gene>
<dbReference type="Proteomes" id="UP001143856">
    <property type="component" value="Unassembled WGS sequence"/>
</dbReference>